<dbReference type="SMART" id="SM00267">
    <property type="entry name" value="GGDEF"/>
    <property type="match status" value="1"/>
</dbReference>
<dbReference type="Pfam" id="PF13474">
    <property type="entry name" value="SnoaL_3"/>
    <property type="match status" value="1"/>
</dbReference>
<dbReference type="InterPro" id="IPR029787">
    <property type="entry name" value="Nucleotide_cyclase"/>
</dbReference>
<evidence type="ECO:0000259" key="1">
    <source>
        <dbReference type="PROSITE" id="PS50887"/>
    </source>
</evidence>
<dbReference type="EMBL" id="WUUQ01000001">
    <property type="protein sequence ID" value="MXQ72364.1"/>
    <property type="molecule type" value="Genomic_DNA"/>
</dbReference>
<dbReference type="Proteomes" id="UP000434036">
    <property type="component" value="Unassembled WGS sequence"/>
</dbReference>
<dbReference type="InterPro" id="IPR050469">
    <property type="entry name" value="Diguanylate_Cyclase"/>
</dbReference>
<reference evidence="2 3" key="1">
    <citation type="submission" date="2019-12" db="EMBL/GenBank/DDBJ databases">
        <authorList>
            <person name="Yang R."/>
        </authorList>
    </citation>
    <scope>NUCLEOTIDE SEQUENCE [LARGE SCALE GENOMIC DNA]</scope>
    <source>
        <strain evidence="2 3">DONG20-135</strain>
    </source>
</reference>
<evidence type="ECO:0000313" key="3">
    <source>
        <dbReference type="Proteomes" id="UP000434036"/>
    </source>
</evidence>
<evidence type="ECO:0000313" key="2">
    <source>
        <dbReference type="EMBL" id="MXQ72364.1"/>
    </source>
</evidence>
<reference evidence="2 3" key="2">
    <citation type="submission" date="2020-01" db="EMBL/GenBank/DDBJ databases">
        <title>Clostridiaceae sp. nov. isolated from the gut of human by culturomics.</title>
        <authorList>
            <person name="Chang Y."/>
        </authorList>
    </citation>
    <scope>NUCLEOTIDE SEQUENCE [LARGE SCALE GENOMIC DNA]</scope>
    <source>
        <strain evidence="2 3">DONG20-135</strain>
    </source>
</reference>
<dbReference type="NCBIfam" id="TIGR00254">
    <property type="entry name" value="GGDEF"/>
    <property type="match status" value="1"/>
</dbReference>
<feature type="domain" description="GGDEF" evidence="1">
    <location>
        <begin position="200"/>
        <end position="334"/>
    </location>
</feature>
<dbReference type="GO" id="GO:0052621">
    <property type="term" value="F:diguanylate cyclase activity"/>
    <property type="evidence" value="ECO:0007669"/>
    <property type="project" value="TreeGrafter"/>
</dbReference>
<keyword evidence="3" id="KW-1185">Reference proteome</keyword>
<name>A0A6N8U4X8_9FIRM</name>
<dbReference type="CDD" id="cd01949">
    <property type="entry name" value="GGDEF"/>
    <property type="match status" value="1"/>
</dbReference>
<comment type="caution">
    <text evidence="2">The sequence shown here is derived from an EMBL/GenBank/DDBJ whole genome shotgun (WGS) entry which is preliminary data.</text>
</comment>
<dbReference type="PROSITE" id="PS50887">
    <property type="entry name" value="GGDEF"/>
    <property type="match status" value="1"/>
</dbReference>
<sequence>MDHRVSAEQFCLGVWKAYMENHKYDLLHEVMDERLTVIGTGAHEISRTAEEFAASMAREETSWSGTFHMEPKWIQATPLSEVIYNVIGEMAARENADDRIIYDFDFRFTMILRHIHDNDWKIMHVHQSVADRYQSEEEFFPQKITEQSNRLLQEKIEAKTAELEEATKKIIYYSQYDSLTDVFNKHFCEEAVETNMKQYPHGIMVMLDMDSFKLVNDRYGHPFGDVVLKRLADTLKESFADSVIGRIGGDEFILYMPFSKEPDDAVIYDRATQFQARWDVYKKQLGVDDIGGVSMGVTSYPKHGCNFDTLWNCADRALYQVKNHRKGAIHFYQDS</sequence>
<dbReference type="PANTHER" id="PTHR45138:SF9">
    <property type="entry name" value="DIGUANYLATE CYCLASE DGCM-RELATED"/>
    <property type="match status" value="1"/>
</dbReference>
<dbReference type="InterPro" id="IPR037401">
    <property type="entry name" value="SnoaL-like"/>
</dbReference>
<dbReference type="AlphaFoldDB" id="A0A6N8U4X8"/>
<dbReference type="Gene3D" id="3.10.450.50">
    <property type="match status" value="1"/>
</dbReference>
<dbReference type="InterPro" id="IPR000160">
    <property type="entry name" value="GGDEF_dom"/>
</dbReference>
<dbReference type="SUPFAM" id="SSF55073">
    <property type="entry name" value="Nucleotide cyclase"/>
    <property type="match status" value="1"/>
</dbReference>
<dbReference type="RefSeq" id="WP_160623866.1">
    <property type="nucleotide sequence ID" value="NZ_WUUQ01000001.1"/>
</dbReference>
<dbReference type="Pfam" id="PF00990">
    <property type="entry name" value="GGDEF"/>
    <property type="match status" value="1"/>
</dbReference>
<dbReference type="InterPro" id="IPR032710">
    <property type="entry name" value="NTF2-like_dom_sf"/>
</dbReference>
<dbReference type="SUPFAM" id="SSF54427">
    <property type="entry name" value="NTF2-like"/>
    <property type="match status" value="1"/>
</dbReference>
<organism evidence="2 3">
    <name type="scientific">Copranaerobaculum intestinale</name>
    <dbReference type="NCBI Taxonomy" id="2692629"/>
    <lineage>
        <taxon>Bacteria</taxon>
        <taxon>Bacillati</taxon>
        <taxon>Bacillota</taxon>
        <taxon>Erysipelotrichia</taxon>
        <taxon>Erysipelotrichales</taxon>
        <taxon>Erysipelotrichaceae</taxon>
        <taxon>Copranaerobaculum</taxon>
    </lineage>
</organism>
<gene>
    <name evidence="2" type="ORF">GSF08_00220</name>
</gene>
<accession>A0A6N8U4X8</accession>
<proteinExistence type="predicted"/>
<dbReference type="PANTHER" id="PTHR45138">
    <property type="entry name" value="REGULATORY COMPONENTS OF SENSORY TRANSDUCTION SYSTEM"/>
    <property type="match status" value="1"/>
</dbReference>
<protein>
    <submittedName>
        <fullName evidence="2">Diguanylate cyclase</fullName>
    </submittedName>
</protein>
<dbReference type="InterPro" id="IPR043128">
    <property type="entry name" value="Rev_trsase/Diguanyl_cyclase"/>
</dbReference>
<dbReference type="Gene3D" id="3.30.70.270">
    <property type="match status" value="1"/>
</dbReference>